<proteinExistence type="predicted"/>
<dbReference type="InterPro" id="IPR008271">
    <property type="entry name" value="Ser/Thr_kinase_AS"/>
</dbReference>
<dbReference type="PROSITE" id="PS50011">
    <property type="entry name" value="PROTEIN_KINASE_DOM"/>
    <property type="match status" value="1"/>
</dbReference>
<dbReference type="CDD" id="cd14014">
    <property type="entry name" value="STKc_PknB_like"/>
    <property type="match status" value="1"/>
</dbReference>
<evidence type="ECO:0000259" key="7">
    <source>
        <dbReference type="PROSITE" id="PS50011"/>
    </source>
</evidence>
<evidence type="ECO:0000256" key="6">
    <source>
        <dbReference type="SAM" id="MobiDB-lite"/>
    </source>
</evidence>
<dbReference type="Gene3D" id="1.10.510.10">
    <property type="entry name" value="Transferase(Phosphotransferase) domain 1"/>
    <property type="match status" value="1"/>
</dbReference>
<dbReference type="InterPro" id="IPR000719">
    <property type="entry name" value="Prot_kinase_dom"/>
</dbReference>
<dbReference type="PROSITE" id="PS00108">
    <property type="entry name" value="PROTEIN_KINASE_ST"/>
    <property type="match status" value="1"/>
</dbReference>
<evidence type="ECO:0000256" key="5">
    <source>
        <dbReference type="PROSITE-ProRule" id="PRU10141"/>
    </source>
</evidence>
<evidence type="ECO:0000256" key="4">
    <source>
        <dbReference type="ARBA" id="ARBA00022840"/>
    </source>
</evidence>
<evidence type="ECO:0000256" key="3">
    <source>
        <dbReference type="ARBA" id="ARBA00022777"/>
    </source>
</evidence>
<dbReference type="Gene3D" id="3.30.200.20">
    <property type="entry name" value="Phosphorylase Kinase, domain 1"/>
    <property type="match status" value="1"/>
</dbReference>
<dbReference type="Gene3D" id="1.25.40.10">
    <property type="entry name" value="Tetratricopeptide repeat domain"/>
    <property type="match status" value="2"/>
</dbReference>
<dbReference type="AlphaFoldDB" id="A0A941BDJ8"/>
<evidence type="ECO:0000256" key="2">
    <source>
        <dbReference type="ARBA" id="ARBA00022741"/>
    </source>
</evidence>
<evidence type="ECO:0000313" key="9">
    <source>
        <dbReference type="Proteomes" id="UP000676246"/>
    </source>
</evidence>
<dbReference type="PANTHER" id="PTHR43289:SF34">
    <property type="entry name" value="SERINE_THREONINE-PROTEIN KINASE YBDM-RELATED"/>
    <property type="match status" value="1"/>
</dbReference>
<dbReference type="SUPFAM" id="SSF48452">
    <property type="entry name" value="TPR-like"/>
    <property type="match status" value="1"/>
</dbReference>
<comment type="caution">
    <text evidence="8">The sequence shown here is derived from an EMBL/GenBank/DDBJ whole genome shotgun (WGS) entry which is preliminary data.</text>
</comment>
<reference evidence="8 9" key="1">
    <citation type="submission" date="2021-04" db="EMBL/GenBank/DDBJ databases">
        <title>The genome sequence of Ideonella sp. 3Y2.</title>
        <authorList>
            <person name="Liu Y."/>
        </authorList>
    </citation>
    <scope>NUCLEOTIDE SEQUENCE [LARGE SCALE GENOMIC DNA]</scope>
    <source>
        <strain evidence="8 9">3Y2</strain>
    </source>
</reference>
<evidence type="ECO:0000256" key="1">
    <source>
        <dbReference type="ARBA" id="ARBA00022679"/>
    </source>
</evidence>
<dbReference type="PROSITE" id="PS00107">
    <property type="entry name" value="PROTEIN_KINASE_ATP"/>
    <property type="match status" value="1"/>
</dbReference>
<keyword evidence="2 5" id="KW-0547">Nucleotide-binding</keyword>
<dbReference type="SMART" id="SM00220">
    <property type="entry name" value="S_TKc"/>
    <property type="match status" value="1"/>
</dbReference>
<feature type="region of interest" description="Disordered" evidence="6">
    <location>
        <begin position="65"/>
        <end position="88"/>
    </location>
</feature>
<evidence type="ECO:0000313" key="8">
    <source>
        <dbReference type="EMBL" id="MBQ0928997.1"/>
    </source>
</evidence>
<name>A0A941BDJ8_9BURK</name>
<dbReference type="GO" id="GO:0005524">
    <property type="term" value="F:ATP binding"/>
    <property type="evidence" value="ECO:0007669"/>
    <property type="project" value="UniProtKB-UniRule"/>
</dbReference>
<organism evidence="8 9">
    <name type="scientific">Ideonella alba</name>
    <dbReference type="NCBI Taxonomy" id="2824118"/>
    <lineage>
        <taxon>Bacteria</taxon>
        <taxon>Pseudomonadati</taxon>
        <taxon>Pseudomonadota</taxon>
        <taxon>Betaproteobacteria</taxon>
        <taxon>Burkholderiales</taxon>
        <taxon>Sphaerotilaceae</taxon>
        <taxon>Ideonella</taxon>
    </lineage>
</organism>
<keyword evidence="1" id="KW-0808">Transferase</keyword>
<dbReference type="Proteomes" id="UP000676246">
    <property type="component" value="Unassembled WGS sequence"/>
</dbReference>
<keyword evidence="9" id="KW-1185">Reference proteome</keyword>
<feature type="domain" description="Protein kinase" evidence="7">
    <location>
        <begin position="93"/>
        <end position="377"/>
    </location>
</feature>
<dbReference type="EMBL" id="JAGQDD010000001">
    <property type="protein sequence ID" value="MBQ0928997.1"/>
    <property type="molecule type" value="Genomic_DNA"/>
</dbReference>
<dbReference type="InterPro" id="IPR011990">
    <property type="entry name" value="TPR-like_helical_dom_sf"/>
</dbReference>
<dbReference type="InterPro" id="IPR017441">
    <property type="entry name" value="Protein_kinase_ATP_BS"/>
</dbReference>
<protein>
    <submittedName>
        <fullName evidence="8">Protein kinase</fullName>
    </submittedName>
</protein>
<sequence length="996" mass="108209">MSDDADPAAQAARARWQRVSAWLDEALDREDPAERAAWRAALQGPADALDELDALLAAHERAQTHPALQAPPPLGERPPARASRQPGERIGPWALQALLGTGGMAEVWSACRADGAYERQVALKLPLHLPWRDDLAERLARERDLLARLDHPHIARLYDAGLDGQKPWLAMEHVQGAPLTTWCDERTRSPRGRVRIFLQVLDAVAHAHAQLVLHRDLKPGNILVDQQGQVKLLDFGIAKLLGDDDRTHDTQLTALGGRALTPDYASPEQLRGEPLSTASDVYALGVILHELLCGELPYRLRHRSAAQLETAVLQGDTTRPSARVAAGAAGRRGLTARRLAQALRGDLDAIVLQALRTDPAQRYAGATELRADLQRWLDGQPVLAQPDSWLYRSRVFVRRHRLAVAAGGVVALALVASSVFSWQQARLAQREALRAQATRDFVLDLYKPVSWLNANPRRGGQVTARELLDLSAQQLLRQPVADPGVQFDLLLALLHLYEDVGSAPGRLQMATALEELARQRLGAASPQRFRSLTLLAEVLFESDSAAAQTRLQQAQALLDQVPLDDALRMHYWLVRGQVDEESHADQAEQALEQAVALSNAPGTLPMQRAQALMLLARVRWDAKGRLDDAVSLYEQALAIMRATPSIQPFAYTQPEVELAEVQMMRGHIDEAGRLLQTAFRRGEDGLGLRHPDTTQTGLRLAGWHRRVGQPQAALVLLRSLLQAWDGDSAASDDLLTVPNLHRQLVETYTAMGRWPDALTHSERALAGLERRYGQAPLVTHAVWLLERAIAQAGAGDARGAQATLARARQEGARIAATPAYRRKLAAAEALVATLALATEPARRPAALAALDQWETVAVAMEERGGEIPRQRARASVAVWRAQAQAFAGDWVAAETAADAALALLTPPVRAQIGALEWHDARWLRAEALWRSGRAAEACQAVSTPEDRTAAAAPMGSTADLAARLALACGAGAAGVAPVGESPWAARVRAIGGLSAR</sequence>
<dbReference type="PANTHER" id="PTHR43289">
    <property type="entry name" value="MITOGEN-ACTIVATED PROTEIN KINASE KINASE KINASE 20-RELATED"/>
    <property type="match status" value="1"/>
</dbReference>
<keyword evidence="3 8" id="KW-0418">Kinase</keyword>
<gene>
    <name evidence="8" type="ORF">KAK03_00765</name>
</gene>
<dbReference type="SUPFAM" id="SSF56112">
    <property type="entry name" value="Protein kinase-like (PK-like)"/>
    <property type="match status" value="1"/>
</dbReference>
<dbReference type="GO" id="GO:0004674">
    <property type="term" value="F:protein serine/threonine kinase activity"/>
    <property type="evidence" value="ECO:0007669"/>
    <property type="project" value="TreeGrafter"/>
</dbReference>
<accession>A0A941BDJ8</accession>
<dbReference type="Pfam" id="PF00069">
    <property type="entry name" value="Pkinase"/>
    <property type="match status" value="1"/>
</dbReference>
<dbReference type="RefSeq" id="WP_210851129.1">
    <property type="nucleotide sequence ID" value="NZ_JAGQDD010000001.1"/>
</dbReference>
<keyword evidence="4 5" id="KW-0067">ATP-binding</keyword>
<feature type="binding site" evidence="5">
    <location>
        <position position="124"/>
    </location>
    <ligand>
        <name>ATP</name>
        <dbReference type="ChEBI" id="CHEBI:30616"/>
    </ligand>
</feature>
<dbReference type="InterPro" id="IPR011009">
    <property type="entry name" value="Kinase-like_dom_sf"/>
</dbReference>